<evidence type="ECO:0000256" key="3">
    <source>
        <dbReference type="SAM" id="MobiDB-lite"/>
    </source>
</evidence>
<keyword evidence="1" id="KW-0547">Nucleotide-binding</keyword>
<keyword evidence="2" id="KW-0175">Coiled coil</keyword>
<dbReference type="EMBL" id="CAJMWS010000239">
    <property type="protein sequence ID" value="CAE6384983.1"/>
    <property type="molecule type" value="Genomic_DNA"/>
</dbReference>
<dbReference type="Gene3D" id="3.40.50.300">
    <property type="entry name" value="P-loop containing nucleotide triphosphate hydrolases"/>
    <property type="match status" value="1"/>
</dbReference>
<dbReference type="PANTHER" id="PTHR32046">
    <property type="entry name" value="G DOMAIN-CONTAINING PROTEIN"/>
    <property type="match status" value="1"/>
</dbReference>
<proteinExistence type="predicted"/>
<organism evidence="5 6">
    <name type="scientific">Rhizoctonia solani</name>
    <dbReference type="NCBI Taxonomy" id="456999"/>
    <lineage>
        <taxon>Eukaryota</taxon>
        <taxon>Fungi</taxon>
        <taxon>Dikarya</taxon>
        <taxon>Basidiomycota</taxon>
        <taxon>Agaricomycotina</taxon>
        <taxon>Agaricomycetes</taxon>
        <taxon>Cantharellales</taxon>
        <taxon>Ceratobasidiaceae</taxon>
        <taxon>Rhizoctonia</taxon>
    </lineage>
</organism>
<feature type="coiled-coil region" evidence="2">
    <location>
        <begin position="316"/>
        <end position="363"/>
    </location>
</feature>
<sequence length="384" mass="42907">MSGNTRDEDPALYLPPSPSPSHTPATKIPCESVNMEPFDSVAEILEPSGADANYSGDRAGAANAPGYNGRLKLPKDKKSITIILVGETGCGKTAFMSLLLNLFKGRNALELEDLHHTSTDSGLSKSCSQTEKAVLYMLETPDQGFRVQILDTPGFGDSRGPEQEKINQKEINDAIAKLTEIDALIIMSNGTTERLGKTTDYTLKTLMTLFPRSILGNIGFVFTNVSPLSFNFQEDSLPPDLQKSESWTIQNPLALLIKHNSLLKNDSRFPLRAKQALKTIEHAYDDVIETLDQWLEWVNSRPAQPTNEIVKIYEKYTQLQSRLDNVMDDITKLYQEREQWQTIKNELQSNKSHKQTLKKLRDQAKMIATTTVILAVQMTRTAFG</sequence>
<dbReference type="GO" id="GO:0005525">
    <property type="term" value="F:GTP binding"/>
    <property type="evidence" value="ECO:0007669"/>
    <property type="project" value="InterPro"/>
</dbReference>
<evidence type="ECO:0000313" key="5">
    <source>
        <dbReference type="EMBL" id="CAE6384983.1"/>
    </source>
</evidence>
<dbReference type="CDD" id="cd00882">
    <property type="entry name" value="Ras_like_GTPase"/>
    <property type="match status" value="1"/>
</dbReference>
<dbReference type="SUPFAM" id="SSF52540">
    <property type="entry name" value="P-loop containing nucleoside triphosphate hydrolases"/>
    <property type="match status" value="2"/>
</dbReference>
<gene>
    <name evidence="5" type="ORF">RDB_LOCUS38198</name>
</gene>
<name>A0A8H2WLM8_9AGAM</name>
<dbReference type="InterPro" id="IPR027417">
    <property type="entry name" value="P-loop_NTPase"/>
</dbReference>
<accession>A0A8H2WLM8</accession>
<dbReference type="AlphaFoldDB" id="A0A8H2WLM8"/>
<dbReference type="PANTHER" id="PTHR32046:SF12">
    <property type="entry name" value="AIG1-TYPE G DOMAIN-CONTAINING PROTEIN"/>
    <property type="match status" value="1"/>
</dbReference>
<dbReference type="InterPro" id="IPR006703">
    <property type="entry name" value="G_AIG1"/>
</dbReference>
<protein>
    <recommendedName>
        <fullName evidence="4">AIG1-type G domain-containing protein</fullName>
    </recommendedName>
</protein>
<dbReference type="Pfam" id="PF04548">
    <property type="entry name" value="AIG1"/>
    <property type="match status" value="1"/>
</dbReference>
<dbReference type="Proteomes" id="UP000663846">
    <property type="component" value="Unassembled WGS sequence"/>
</dbReference>
<evidence type="ECO:0000259" key="4">
    <source>
        <dbReference type="Pfam" id="PF04548"/>
    </source>
</evidence>
<reference evidence="5" key="1">
    <citation type="submission" date="2021-01" db="EMBL/GenBank/DDBJ databases">
        <authorList>
            <person name="Kaushik A."/>
        </authorList>
    </citation>
    <scope>NUCLEOTIDE SEQUENCE</scope>
    <source>
        <strain evidence="5">AG1-1C</strain>
    </source>
</reference>
<evidence type="ECO:0000256" key="1">
    <source>
        <dbReference type="ARBA" id="ARBA00022741"/>
    </source>
</evidence>
<evidence type="ECO:0000256" key="2">
    <source>
        <dbReference type="SAM" id="Coils"/>
    </source>
</evidence>
<feature type="domain" description="AIG1-type G" evidence="4">
    <location>
        <begin position="81"/>
        <end position="227"/>
    </location>
</feature>
<feature type="region of interest" description="Disordered" evidence="3">
    <location>
        <begin position="1"/>
        <end position="29"/>
    </location>
</feature>
<comment type="caution">
    <text evidence="5">The sequence shown here is derived from an EMBL/GenBank/DDBJ whole genome shotgun (WGS) entry which is preliminary data.</text>
</comment>
<evidence type="ECO:0000313" key="6">
    <source>
        <dbReference type="Proteomes" id="UP000663846"/>
    </source>
</evidence>